<gene>
    <name evidence="1" type="ORF">MFLAVUS_001048</name>
</gene>
<dbReference type="Proteomes" id="UP001473302">
    <property type="component" value="Unassembled WGS sequence"/>
</dbReference>
<protein>
    <submittedName>
        <fullName evidence="1">Uncharacterized protein</fullName>
    </submittedName>
</protein>
<reference evidence="1 2" key="1">
    <citation type="submission" date="2024-04" db="EMBL/GenBank/DDBJ databases">
        <title>genome sequences of Mucor flavus KT1a and Helicostylum pulchrum KT1b strains isolated from the surface of a dry-aged beef.</title>
        <authorList>
            <person name="Toyotome T."/>
            <person name="Hosono M."/>
            <person name="Torimaru M."/>
            <person name="Fukuda K."/>
            <person name="Mikami N."/>
        </authorList>
    </citation>
    <scope>NUCLEOTIDE SEQUENCE [LARGE SCALE GENOMIC DNA]</scope>
    <source>
        <strain evidence="1 2">KT1a</strain>
    </source>
</reference>
<dbReference type="EMBL" id="BAABUK010000002">
    <property type="protein sequence ID" value="GAA5807676.1"/>
    <property type="molecule type" value="Genomic_DNA"/>
</dbReference>
<proteinExistence type="predicted"/>
<comment type="caution">
    <text evidence="1">The sequence shown here is derived from an EMBL/GenBank/DDBJ whole genome shotgun (WGS) entry which is preliminary data.</text>
</comment>
<accession>A0ABP9YLE7</accession>
<keyword evidence="2" id="KW-1185">Reference proteome</keyword>
<organism evidence="1 2">
    <name type="scientific">Mucor flavus</name>
    <dbReference type="NCBI Taxonomy" id="439312"/>
    <lineage>
        <taxon>Eukaryota</taxon>
        <taxon>Fungi</taxon>
        <taxon>Fungi incertae sedis</taxon>
        <taxon>Mucoromycota</taxon>
        <taxon>Mucoromycotina</taxon>
        <taxon>Mucoromycetes</taxon>
        <taxon>Mucorales</taxon>
        <taxon>Mucorineae</taxon>
        <taxon>Mucoraceae</taxon>
        <taxon>Mucor</taxon>
    </lineage>
</organism>
<evidence type="ECO:0000313" key="2">
    <source>
        <dbReference type="Proteomes" id="UP001473302"/>
    </source>
</evidence>
<evidence type="ECO:0000313" key="1">
    <source>
        <dbReference type="EMBL" id="GAA5807676.1"/>
    </source>
</evidence>
<sequence length="69" mass="8378">MKSQDKWPEKWLNKLKSKQDEFMVKDGHVWKMLNKINKTWTKFVPFKRRADLVEDFHKGFGHQGTTNEK</sequence>
<name>A0ABP9YLE7_9FUNG</name>